<gene>
    <name evidence="2" type="ORF">K7X08_030472</name>
</gene>
<dbReference type="Proteomes" id="UP001152561">
    <property type="component" value="Unassembled WGS sequence"/>
</dbReference>
<proteinExistence type="predicted"/>
<dbReference type="AlphaFoldDB" id="A0A9Q1L7F1"/>
<protein>
    <submittedName>
        <fullName evidence="2">Uncharacterized protein</fullName>
    </submittedName>
</protein>
<feature type="compositionally biased region" description="Acidic residues" evidence="1">
    <location>
        <begin position="49"/>
        <end position="60"/>
    </location>
</feature>
<accession>A0A9Q1L7F1</accession>
<comment type="caution">
    <text evidence="2">The sequence shown here is derived from an EMBL/GenBank/DDBJ whole genome shotgun (WGS) entry which is preliminary data.</text>
</comment>
<sequence>MRDKMEKIVLLPFSVDCISESSVAIGHHHHKIKTTPAANLTPTRSQEEGKEEEEEDDDDKILEGENLKSLIALPRF</sequence>
<organism evidence="2 3">
    <name type="scientific">Anisodus acutangulus</name>
    <dbReference type="NCBI Taxonomy" id="402998"/>
    <lineage>
        <taxon>Eukaryota</taxon>
        <taxon>Viridiplantae</taxon>
        <taxon>Streptophyta</taxon>
        <taxon>Embryophyta</taxon>
        <taxon>Tracheophyta</taxon>
        <taxon>Spermatophyta</taxon>
        <taxon>Magnoliopsida</taxon>
        <taxon>eudicotyledons</taxon>
        <taxon>Gunneridae</taxon>
        <taxon>Pentapetalae</taxon>
        <taxon>asterids</taxon>
        <taxon>lamiids</taxon>
        <taxon>Solanales</taxon>
        <taxon>Solanaceae</taxon>
        <taxon>Solanoideae</taxon>
        <taxon>Hyoscyameae</taxon>
        <taxon>Anisodus</taxon>
    </lineage>
</organism>
<evidence type="ECO:0000313" key="2">
    <source>
        <dbReference type="EMBL" id="KAJ8528828.1"/>
    </source>
</evidence>
<evidence type="ECO:0000313" key="3">
    <source>
        <dbReference type="Proteomes" id="UP001152561"/>
    </source>
</evidence>
<dbReference type="OrthoDB" id="678664at2759"/>
<keyword evidence="3" id="KW-1185">Reference proteome</keyword>
<evidence type="ECO:0000256" key="1">
    <source>
        <dbReference type="SAM" id="MobiDB-lite"/>
    </source>
</evidence>
<name>A0A9Q1L7F1_9SOLA</name>
<reference evidence="3" key="1">
    <citation type="journal article" date="2023" name="Proc. Natl. Acad. Sci. U.S.A.">
        <title>Genomic and structural basis for evolution of tropane alkaloid biosynthesis.</title>
        <authorList>
            <person name="Wanga Y.-J."/>
            <person name="Taina T."/>
            <person name="Yua J.-Y."/>
            <person name="Lia J."/>
            <person name="Xua B."/>
            <person name="Chenc J."/>
            <person name="D'Auriad J.C."/>
            <person name="Huanga J.-P."/>
            <person name="Huanga S.-X."/>
        </authorList>
    </citation>
    <scope>NUCLEOTIDE SEQUENCE [LARGE SCALE GENOMIC DNA]</scope>
    <source>
        <strain evidence="3">cv. KIB-2019</strain>
    </source>
</reference>
<feature type="region of interest" description="Disordered" evidence="1">
    <location>
        <begin position="25"/>
        <end position="64"/>
    </location>
</feature>
<dbReference type="EMBL" id="JAJAGQ010000022">
    <property type="protein sequence ID" value="KAJ8528828.1"/>
    <property type="molecule type" value="Genomic_DNA"/>
</dbReference>